<dbReference type="Proteomes" id="UP000257055">
    <property type="component" value="Unassembled WGS sequence"/>
</dbReference>
<comment type="caution">
    <text evidence="12">The sequence shown here is derived from an EMBL/GenBank/DDBJ whole genome shotgun (WGS) entry which is preliminary data.</text>
</comment>
<dbReference type="PROSITE" id="PS00216">
    <property type="entry name" value="SUGAR_TRANSPORT_1"/>
    <property type="match status" value="1"/>
</dbReference>
<dbReference type="InterPro" id="IPR020846">
    <property type="entry name" value="MFS_dom"/>
</dbReference>
<keyword evidence="6 10" id="KW-0812">Transmembrane</keyword>
<feature type="transmembrane region" description="Helical" evidence="10">
    <location>
        <begin position="291"/>
        <end position="312"/>
    </location>
</feature>
<dbReference type="Pfam" id="PF00083">
    <property type="entry name" value="Sugar_tr"/>
    <property type="match status" value="1"/>
</dbReference>
<dbReference type="InterPro" id="IPR047984">
    <property type="entry name" value="XylE-like"/>
</dbReference>
<dbReference type="PRINTS" id="PR00171">
    <property type="entry name" value="SUGRTRNSPORT"/>
</dbReference>
<comment type="similarity">
    <text evidence="2 9">Belongs to the major facilitator superfamily. Sugar transporter (TC 2.A.1.1) family.</text>
</comment>
<feature type="transmembrane region" description="Helical" evidence="10">
    <location>
        <begin position="82"/>
        <end position="101"/>
    </location>
</feature>
<feature type="transmembrane region" description="Helical" evidence="10">
    <location>
        <begin position="256"/>
        <end position="279"/>
    </location>
</feature>
<dbReference type="EMBL" id="LARY01000002">
    <property type="protein sequence ID" value="RDX00944.1"/>
    <property type="molecule type" value="Genomic_DNA"/>
</dbReference>
<keyword evidence="5" id="KW-0762">Sugar transport</keyword>
<dbReference type="Gene3D" id="1.20.1250.20">
    <property type="entry name" value="MFS general substrate transporter like domains"/>
    <property type="match status" value="1"/>
</dbReference>
<keyword evidence="4" id="KW-1003">Cell membrane</keyword>
<feature type="domain" description="Major facilitator superfamily (MFS) profile" evidence="11">
    <location>
        <begin position="14"/>
        <end position="444"/>
    </location>
</feature>
<dbReference type="InterPro" id="IPR005829">
    <property type="entry name" value="Sugar_transporter_CS"/>
</dbReference>
<feature type="transmembrane region" description="Helical" evidence="10">
    <location>
        <begin position="390"/>
        <end position="416"/>
    </location>
</feature>
<evidence type="ECO:0000256" key="7">
    <source>
        <dbReference type="ARBA" id="ARBA00022989"/>
    </source>
</evidence>
<name>A0A3D8TQS3_9LIST</name>
<dbReference type="PROSITE" id="PS50850">
    <property type="entry name" value="MFS"/>
    <property type="match status" value="1"/>
</dbReference>
<dbReference type="GO" id="GO:0005886">
    <property type="term" value="C:plasma membrane"/>
    <property type="evidence" value="ECO:0007669"/>
    <property type="project" value="UniProtKB-SubCell"/>
</dbReference>
<dbReference type="FunFam" id="1.20.1250.20:FF:000218">
    <property type="entry name" value="facilitated trehalose transporter Tret1"/>
    <property type="match status" value="1"/>
</dbReference>
<evidence type="ECO:0000313" key="13">
    <source>
        <dbReference type="Proteomes" id="UP000257055"/>
    </source>
</evidence>
<feature type="transmembrane region" description="Helical" evidence="10">
    <location>
        <begin position="12"/>
        <end position="30"/>
    </location>
</feature>
<organism evidence="12 13">
    <name type="scientific">Listeria kieliensis</name>
    <dbReference type="NCBI Taxonomy" id="1621700"/>
    <lineage>
        <taxon>Bacteria</taxon>
        <taxon>Bacillati</taxon>
        <taxon>Bacillota</taxon>
        <taxon>Bacilli</taxon>
        <taxon>Bacillales</taxon>
        <taxon>Listeriaceae</taxon>
        <taxon>Listeria</taxon>
    </lineage>
</organism>
<sequence>MNLDQRSKRNLAVFALISTFGGLLFGYNTGVMNGALDFMRLPRELGLTPVTEGLVTGAVTFGAAFGALIGGKLSDSFGRKRVIFYLAIIFVLGSVFCAVAPNIPLMIAARLFLGLAVGGASVIVPTFLAEISPAEMRGRIVTQNELMIVSGQFIAFLINAVLGTVFVDSTHIWRYMLAVAIVPALVLFFGIMRVPESPRWLYLNKTKERALDSLGKIRSKEGAKEELNVIDISLKREKEAPKATFSDLKKPWIRRLIFIGIGLGVTQQLIGINIMMYYGTTILQRSGFASSAALIANVANGLVSVLAVIIGISLMHRVDRRKLILTGITCTTLCMALITIALFAFPNAAFLPYMVITLTVLFIGFFQGCIGPITWLLLSEIFPQKVRGLGMGISTFFLWMANFAVALIFPILLAGVGLPNTFLIFTVFNILSYLFTFKYAPETRGKTLEEIELDFKFEDQFESNMKAEEGILEKEMEEEIREEARTEK</sequence>
<dbReference type="RefSeq" id="WP_115753192.1">
    <property type="nucleotide sequence ID" value="NZ_LARY01000002.1"/>
</dbReference>
<feature type="transmembrane region" description="Helical" evidence="10">
    <location>
        <begin position="107"/>
        <end position="128"/>
    </location>
</feature>
<evidence type="ECO:0000256" key="10">
    <source>
        <dbReference type="SAM" id="Phobius"/>
    </source>
</evidence>
<dbReference type="GO" id="GO:0022857">
    <property type="term" value="F:transmembrane transporter activity"/>
    <property type="evidence" value="ECO:0007669"/>
    <property type="project" value="InterPro"/>
</dbReference>
<evidence type="ECO:0000256" key="3">
    <source>
        <dbReference type="ARBA" id="ARBA00022448"/>
    </source>
</evidence>
<reference evidence="13" key="1">
    <citation type="submission" date="2015-04" db="EMBL/GenBank/DDBJ databases">
        <authorList>
            <person name="Schardt J."/>
            <person name="Mueller-Herbst S."/>
            <person name="Scherer S."/>
            <person name="Huptas C."/>
        </authorList>
    </citation>
    <scope>NUCLEOTIDE SEQUENCE [LARGE SCALE GENOMIC DNA]</scope>
    <source>
        <strain evidence="13">Kiel-L1</strain>
    </source>
</reference>
<dbReference type="InterPro" id="IPR036259">
    <property type="entry name" value="MFS_trans_sf"/>
</dbReference>
<dbReference type="PANTHER" id="PTHR48020:SF12">
    <property type="entry name" value="PROTON MYO-INOSITOL COTRANSPORTER"/>
    <property type="match status" value="1"/>
</dbReference>
<dbReference type="AlphaFoldDB" id="A0A3D8TQS3"/>
<evidence type="ECO:0000256" key="2">
    <source>
        <dbReference type="ARBA" id="ARBA00010992"/>
    </source>
</evidence>
<keyword evidence="8 10" id="KW-0472">Membrane</keyword>
<evidence type="ECO:0000259" key="11">
    <source>
        <dbReference type="PROSITE" id="PS50850"/>
    </source>
</evidence>
<dbReference type="InterPro" id="IPR050814">
    <property type="entry name" value="Myo-inositol_Transporter"/>
</dbReference>
<feature type="transmembrane region" description="Helical" evidence="10">
    <location>
        <begin position="50"/>
        <end position="70"/>
    </location>
</feature>
<dbReference type="CDD" id="cd17359">
    <property type="entry name" value="MFS_XylE_like"/>
    <property type="match status" value="1"/>
</dbReference>
<keyword evidence="7 10" id="KW-1133">Transmembrane helix</keyword>
<dbReference type="InterPro" id="IPR005828">
    <property type="entry name" value="MFS_sugar_transport-like"/>
</dbReference>
<evidence type="ECO:0000256" key="1">
    <source>
        <dbReference type="ARBA" id="ARBA00004651"/>
    </source>
</evidence>
<dbReference type="PROSITE" id="PS00217">
    <property type="entry name" value="SUGAR_TRANSPORT_2"/>
    <property type="match status" value="2"/>
</dbReference>
<protein>
    <submittedName>
        <fullName evidence="12">Major facilitator transporter</fullName>
    </submittedName>
</protein>
<keyword evidence="13" id="KW-1185">Reference proteome</keyword>
<feature type="transmembrane region" description="Helical" evidence="10">
    <location>
        <begin position="148"/>
        <end position="166"/>
    </location>
</feature>
<feature type="transmembrane region" description="Helical" evidence="10">
    <location>
        <begin position="324"/>
        <end position="345"/>
    </location>
</feature>
<feature type="transmembrane region" description="Helical" evidence="10">
    <location>
        <begin position="172"/>
        <end position="192"/>
    </location>
</feature>
<accession>A0A3D8TQS3</accession>
<proteinExistence type="inferred from homology"/>
<gene>
    <name evidence="12" type="ORF">UR08_08250</name>
</gene>
<evidence type="ECO:0000256" key="9">
    <source>
        <dbReference type="RuleBase" id="RU003346"/>
    </source>
</evidence>
<evidence type="ECO:0000256" key="5">
    <source>
        <dbReference type="ARBA" id="ARBA00022597"/>
    </source>
</evidence>
<keyword evidence="3 9" id="KW-0813">Transport</keyword>
<feature type="transmembrane region" description="Helical" evidence="10">
    <location>
        <begin position="422"/>
        <end position="440"/>
    </location>
</feature>
<comment type="subcellular location">
    <subcellularLocation>
        <location evidence="1">Cell membrane</location>
        <topology evidence="1">Multi-pass membrane protein</topology>
    </subcellularLocation>
</comment>
<evidence type="ECO:0000313" key="12">
    <source>
        <dbReference type="EMBL" id="RDX00944.1"/>
    </source>
</evidence>
<dbReference type="SUPFAM" id="SSF103473">
    <property type="entry name" value="MFS general substrate transporter"/>
    <property type="match status" value="1"/>
</dbReference>
<dbReference type="InterPro" id="IPR003663">
    <property type="entry name" value="Sugar/inositol_transpt"/>
</dbReference>
<evidence type="ECO:0000256" key="8">
    <source>
        <dbReference type="ARBA" id="ARBA00023136"/>
    </source>
</evidence>
<evidence type="ECO:0000256" key="4">
    <source>
        <dbReference type="ARBA" id="ARBA00022475"/>
    </source>
</evidence>
<dbReference type="PANTHER" id="PTHR48020">
    <property type="entry name" value="PROTON MYO-INOSITOL COTRANSPORTER"/>
    <property type="match status" value="1"/>
</dbReference>
<evidence type="ECO:0000256" key="6">
    <source>
        <dbReference type="ARBA" id="ARBA00022692"/>
    </source>
</evidence>
<feature type="transmembrane region" description="Helical" evidence="10">
    <location>
        <begin position="351"/>
        <end position="378"/>
    </location>
</feature>
<dbReference type="NCBIfam" id="TIGR00879">
    <property type="entry name" value="SP"/>
    <property type="match status" value="1"/>
</dbReference>